<dbReference type="InterPro" id="IPR011990">
    <property type="entry name" value="TPR-like_helical_dom_sf"/>
</dbReference>
<keyword evidence="2" id="KW-0653">Protein transport</keyword>
<protein>
    <recommendedName>
        <fullName evidence="5">Vps41 beta-propeller domain-containing protein</fullName>
    </recommendedName>
</protein>
<evidence type="ECO:0000256" key="1">
    <source>
        <dbReference type="ARBA" id="ARBA00022448"/>
    </source>
</evidence>
<dbReference type="PANTHER" id="PTHR12616:SF1">
    <property type="entry name" value="VACUOLAR PROTEIN SORTING-ASSOCIATED PROTEIN 41 HOMOLOG"/>
    <property type="match status" value="1"/>
</dbReference>
<accession>A0A2J6TX98</accession>
<feature type="region of interest" description="Disordered" evidence="4">
    <location>
        <begin position="565"/>
        <end position="590"/>
    </location>
</feature>
<feature type="domain" description="Vps41 beta-propeller" evidence="5">
    <location>
        <begin position="382"/>
        <end position="522"/>
    </location>
</feature>
<dbReference type="GO" id="GO:0034058">
    <property type="term" value="P:endosomal vesicle fusion"/>
    <property type="evidence" value="ECO:0007669"/>
    <property type="project" value="TreeGrafter"/>
</dbReference>
<feature type="region of interest" description="Disordered" evidence="4">
    <location>
        <begin position="128"/>
        <end position="162"/>
    </location>
</feature>
<dbReference type="AlphaFoldDB" id="A0A2J6TX98"/>
<evidence type="ECO:0000313" key="7">
    <source>
        <dbReference type="Proteomes" id="UP000235371"/>
    </source>
</evidence>
<dbReference type="InterPro" id="IPR045111">
    <property type="entry name" value="Vps41/Vps8"/>
</dbReference>
<dbReference type="Pfam" id="PF23556">
    <property type="entry name" value="TPR_Vps41"/>
    <property type="match status" value="1"/>
</dbReference>
<feature type="compositionally biased region" description="Polar residues" evidence="4">
    <location>
        <begin position="360"/>
        <end position="374"/>
    </location>
</feature>
<feature type="compositionally biased region" description="Acidic residues" evidence="4">
    <location>
        <begin position="28"/>
        <end position="50"/>
    </location>
</feature>
<keyword evidence="1" id="KW-0813">Transport</keyword>
<feature type="compositionally biased region" description="Basic and acidic residues" evidence="4">
    <location>
        <begin position="9"/>
        <end position="27"/>
    </location>
</feature>
<dbReference type="EMBL" id="KZ613740">
    <property type="protein sequence ID" value="PMD67637.1"/>
    <property type="molecule type" value="Genomic_DNA"/>
</dbReference>
<gene>
    <name evidence="6" type="ORF">K444DRAFT_514925</name>
</gene>
<dbReference type="PROSITE" id="PS50236">
    <property type="entry name" value="CHCR"/>
    <property type="match status" value="1"/>
</dbReference>
<proteinExistence type="predicted"/>
<feature type="compositionally biased region" description="Basic and acidic residues" evidence="4">
    <location>
        <begin position="348"/>
        <end position="359"/>
    </location>
</feature>
<dbReference type="InParanoid" id="A0A2J6TX98"/>
<dbReference type="GO" id="GO:0016236">
    <property type="term" value="P:macroautophagy"/>
    <property type="evidence" value="ECO:0007669"/>
    <property type="project" value="TreeGrafter"/>
</dbReference>
<dbReference type="Pfam" id="PF23411">
    <property type="entry name" value="Beta-prop_Vps41"/>
    <property type="match status" value="2"/>
</dbReference>
<organism evidence="6 7">
    <name type="scientific">Hyaloscypha bicolor E</name>
    <dbReference type="NCBI Taxonomy" id="1095630"/>
    <lineage>
        <taxon>Eukaryota</taxon>
        <taxon>Fungi</taxon>
        <taxon>Dikarya</taxon>
        <taxon>Ascomycota</taxon>
        <taxon>Pezizomycotina</taxon>
        <taxon>Leotiomycetes</taxon>
        <taxon>Helotiales</taxon>
        <taxon>Hyaloscyphaceae</taxon>
        <taxon>Hyaloscypha</taxon>
        <taxon>Hyaloscypha bicolor</taxon>
    </lineage>
</organism>
<dbReference type="InterPro" id="IPR057780">
    <property type="entry name" value="Beta-prop_Vps41"/>
</dbReference>
<dbReference type="CDD" id="cd16448">
    <property type="entry name" value="RING-H2"/>
    <property type="match status" value="1"/>
</dbReference>
<dbReference type="GO" id="GO:0030897">
    <property type="term" value="C:HOPS complex"/>
    <property type="evidence" value="ECO:0007669"/>
    <property type="project" value="TreeGrafter"/>
</dbReference>
<evidence type="ECO:0000259" key="5">
    <source>
        <dbReference type="Pfam" id="PF23411"/>
    </source>
</evidence>
<dbReference type="PANTHER" id="PTHR12616">
    <property type="entry name" value="VACUOLAR PROTEIN SORTING VPS41"/>
    <property type="match status" value="1"/>
</dbReference>
<dbReference type="Proteomes" id="UP000235371">
    <property type="component" value="Unassembled WGS sequence"/>
</dbReference>
<keyword evidence="7" id="KW-1185">Reference proteome</keyword>
<dbReference type="GO" id="GO:0009267">
    <property type="term" value="P:cellular response to starvation"/>
    <property type="evidence" value="ECO:0007669"/>
    <property type="project" value="TreeGrafter"/>
</dbReference>
<dbReference type="STRING" id="1095630.A0A2J6TX98"/>
<feature type="region of interest" description="Disordered" evidence="4">
    <location>
        <begin position="449"/>
        <end position="482"/>
    </location>
</feature>
<evidence type="ECO:0000256" key="2">
    <source>
        <dbReference type="ARBA" id="ARBA00022927"/>
    </source>
</evidence>
<evidence type="ECO:0000256" key="4">
    <source>
        <dbReference type="SAM" id="MobiDB-lite"/>
    </source>
</evidence>
<feature type="region of interest" description="Disordered" evidence="4">
    <location>
        <begin position="348"/>
        <end position="374"/>
    </location>
</feature>
<evidence type="ECO:0000256" key="3">
    <source>
        <dbReference type="PROSITE-ProRule" id="PRU01006"/>
    </source>
</evidence>
<feature type="region of interest" description="Disordered" evidence="4">
    <location>
        <begin position="1"/>
        <end position="50"/>
    </location>
</feature>
<dbReference type="FunCoup" id="A0A2J6TX98">
    <property type="interactions" value="697"/>
</dbReference>
<feature type="domain" description="Vps41 beta-propeller" evidence="5">
    <location>
        <begin position="170"/>
        <end position="232"/>
    </location>
</feature>
<dbReference type="GO" id="GO:0005770">
    <property type="term" value="C:late endosome"/>
    <property type="evidence" value="ECO:0007669"/>
    <property type="project" value="TreeGrafter"/>
</dbReference>
<dbReference type="GO" id="GO:0006623">
    <property type="term" value="P:protein targeting to vacuole"/>
    <property type="evidence" value="ECO:0007669"/>
    <property type="project" value="InterPro"/>
</dbReference>
<dbReference type="InterPro" id="IPR036322">
    <property type="entry name" value="WD40_repeat_dom_sf"/>
</dbReference>
<dbReference type="RefSeq" id="XP_024744541.1">
    <property type="nucleotide sequence ID" value="XM_024873555.1"/>
</dbReference>
<dbReference type="GeneID" id="36581635"/>
<dbReference type="OrthoDB" id="244107at2759"/>
<reference evidence="6 7" key="1">
    <citation type="submission" date="2016-04" db="EMBL/GenBank/DDBJ databases">
        <title>A degradative enzymes factory behind the ericoid mycorrhizal symbiosis.</title>
        <authorList>
            <consortium name="DOE Joint Genome Institute"/>
            <person name="Martino E."/>
            <person name="Morin E."/>
            <person name="Grelet G."/>
            <person name="Kuo A."/>
            <person name="Kohler A."/>
            <person name="Daghino S."/>
            <person name="Barry K."/>
            <person name="Choi C."/>
            <person name="Cichocki N."/>
            <person name="Clum A."/>
            <person name="Copeland A."/>
            <person name="Hainaut M."/>
            <person name="Haridas S."/>
            <person name="Labutti K."/>
            <person name="Lindquist E."/>
            <person name="Lipzen A."/>
            <person name="Khouja H.-R."/>
            <person name="Murat C."/>
            <person name="Ohm R."/>
            <person name="Olson A."/>
            <person name="Spatafora J."/>
            <person name="Veneault-Fourrey C."/>
            <person name="Henrissat B."/>
            <person name="Grigoriev I."/>
            <person name="Martin F."/>
            <person name="Perotto S."/>
        </authorList>
    </citation>
    <scope>NUCLEOTIDE SEQUENCE [LARGE SCALE GENOMIC DNA]</scope>
    <source>
        <strain evidence="6 7">E</strain>
    </source>
</reference>
<dbReference type="Gene3D" id="1.25.40.10">
    <property type="entry name" value="Tetratricopeptide repeat domain"/>
    <property type="match status" value="1"/>
</dbReference>
<sequence>MVEASDDQGDTKNTKGKQPERDENHAAEDEETIEESDIEEEDDDEGEEDEPKLKYARLTAHLLPVYRNGDATSAFLVAGDKMFVGTHNGNIHAMSLPSFKTLRFYHAHQASTSCISISPFPPPLPTALPEGVSRVASQAQTPKRAPPVKSDPGRNSPYTPPAEVIPNIPSNAVYIGTSSIDGTVCVQSLVDIKDVNVRNFARPVQAVALSPDYKNDRAYVSGGLAGNLILTVGGRAGSISTSTTTGTAAATASGWLGAVGLGTNTGKDTILHSGEGAISTIKWSLSGKYVSWINEHGLKIMRSNMHLESADAESAWKRIGHVDRPQDDGWEEMAAVWKGRVEWIDERSLETDEDDKARESSTSSPATSKLKQQVSKSNMRIEKLLVGWGGTIWIINVHPGGVGIGKNAGERSVGRPEIIKILRMDCIVSGLSLYTPTLLLVLAYITPDEEEDEEKERPKGHKSKASTTSTSSEPRGGIRHRQNALSPELRLIDLNTSQEVDTDTLTVSRFERLSASDYHLGILLAPRATPIAQTPRGTLETLTGMGSGMWNATINATALLSSSAASTHSKGSKDSDSKQSGTSSARGYIGQRNTAVHPHLAAPGIKIFIHSPYDCILATKRELSDHLSWLLEHQKNQQAWELIDEHPEVISSSPEKLAEIGPSTPDRAQASSDDFYDDASTVDSASRLIYSAVEKEKRRVGELWIQQLIKANDWAAAGKVCGKVLGTAQQWEEHVYSFVAANKYDEITPYIPTIQLRPPLKSEIYEAILGFYVGRNRPRVRELLDQWPPDLFNIKSVTTVLENQLNYRDVREDSVEDGLVGRDWRIVMESLGKLHVAAGKPREALKCYIKLQDADIAMTLIKEYHLVDAVADDIPGLILLRVSKEQEQSAPIEELKEATSEAIALLVNEAQHGLVRPEVVVQQLEDKNMTLYIFFYLSSLWKGESAEGHASENIQRLIDESRTLVDEFADLAVHLFASYDRELLMDFLTKSTRYTFEKATQECEERDFIPELVFLFSKTGQAKRALYLIIGRLADVSQAISFAKEQNDDDLWEDLLEYSMDKPRFIRGLLEEVGTAINPITLVRRIPEGLEIEGLREGLSRMIKEHDLQHSISKGVAKVLRGEVAVAQNTLRSGQRKGVKFDVVHKPEDHVDVAASDVPSTIDGVCTSDLAKDFVAQKPKQDPKPGHCVGCREPFSEYETETLVGFACGHVFHLSHLLSYQHESRPVTPPDVELDENGEWAMTHSVGAKVTHARLLRDKIRDGCPVCASSTVS</sequence>
<dbReference type="SMART" id="SM00299">
    <property type="entry name" value="CLH"/>
    <property type="match status" value="1"/>
</dbReference>
<name>A0A2J6TX98_9HELO</name>
<dbReference type="SUPFAM" id="SSF50978">
    <property type="entry name" value="WD40 repeat-like"/>
    <property type="match status" value="1"/>
</dbReference>
<dbReference type="InterPro" id="IPR000547">
    <property type="entry name" value="Clathrin_H-chain/VPS_repeat"/>
</dbReference>
<evidence type="ECO:0000313" key="6">
    <source>
        <dbReference type="EMBL" id="PMD67637.1"/>
    </source>
</evidence>
<feature type="repeat" description="CHCR" evidence="3">
    <location>
        <begin position="908"/>
        <end position="1068"/>
    </location>
</feature>